<dbReference type="PANTHER" id="PTHR35901">
    <property type="entry name" value="RIBONUCLEASE VAPC3"/>
    <property type="match status" value="1"/>
</dbReference>
<evidence type="ECO:0000256" key="4">
    <source>
        <dbReference type="ARBA" id="ARBA00022842"/>
    </source>
</evidence>
<organism evidence="6 7">
    <name type="scientific">Frankia torreyi</name>
    <dbReference type="NCBI Taxonomy" id="1856"/>
    <lineage>
        <taxon>Bacteria</taxon>
        <taxon>Bacillati</taxon>
        <taxon>Actinomycetota</taxon>
        <taxon>Actinomycetes</taxon>
        <taxon>Frankiales</taxon>
        <taxon>Frankiaceae</taxon>
        <taxon>Frankia</taxon>
    </lineage>
</organism>
<evidence type="ECO:0000313" key="7">
    <source>
        <dbReference type="Proteomes" id="UP000032545"/>
    </source>
</evidence>
<evidence type="ECO:0000256" key="2">
    <source>
        <dbReference type="ARBA" id="ARBA00022723"/>
    </source>
</evidence>
<dbReference type="PATRIC" id="fig|1502723.3.peg.1092"/>
<evidence type="ECO:0000256" key="3">
    <source>
        <dbReference type="ARBA" id="ARBA00022801"/>
    </source>
</evidence>
<gene>
    <name evidence="6" type="ORF">FF36_02135</name>
</gene>
<reference evidence="6 7" key="2">
    <citation type="journal article" date="2016" name="Genome Announc.">
        <title>Permanent Draft Genome Sequences for Two Variants of Frankia sp. Strain CpI1, the First Frankia Strain Isolated from Root Nodules of Comptonia peregrina.</title>
        <authorList>
            <person name="Oshone R."/>
            <person name="Hurst S.G.IV."/>
            <person name="Abebe-Akele F."/>
            <person name="Simpson S."/>
            <person name="Morris K."/>
            <person name="Thomas W.K."/>
            <person name="Tisa L.S."/>
        </authorList>
    </citation>
    <scope>NUCLEOTIDE SEQUENCE [LARGE SCALE GENOMIC DNA]</scope>
    <source>
        <strain evidence="7">CpI1-S</strain>
    </source>
</reference>
<dbReference type="Pfam" id="PF01850">
    <property type="entry name" value="PIN"/>
    <property type="match status" value="1"/>
</dbReference>
<keyword evidence="7" id="KW-1185">Reference proteome</keyword>
<dbReference type="AlphaFoldDB" id="A0A0D8BHH1"/>
<dbReference type="GO" id="GO:0046872">
    <property type="term" value="F:metal ion binding"/>
    <property type="evidence" value="ECO:0007669"/>
    <property type="project" value="UniProtKB-KW"/>
</dbReference>
<dbReference type="Gene3D" id="3.40.50.1010">
    <property type="entry name" value="5'-nuclease"/>
    <property type="match status" value="1"/>
</dbReference>
<keyword evidence="2" id="KW-0479">Metal-binding</keyword>
<keyword evidence="1" id="KW-0540">Nuclease</keyword>
<reference evidence="7" key="1">
    <citation type="submission" date="2015-02" db="EMBL/GenBank/DDBJ databases">
        <title>Draft Genome of Frankia sp. CpI1-S.</title>
        <authorList>
            <person name="Oshone R.T."/>
            <person name="Ngom M."/>
            <person name="Ghodhbane-Gtari F."/>
            <person name="Gtari M."/>
            <person name="Morris K."/>
            <person name="Thomas K."/>
            <person name="Sen A."/>
            <person name="Tisa L.S."/>
        </authorList>
    </citation>
    <scope>NUCLEOTIDE SEQUENCE [LARGE SCALE GENOMIC DNA]</scope>
    <source>
        <strain evidence="7">CpI1-S</strain>
    </source>
</reference>
<comment type="caution">
    <text evidence="6">The sequence shown here is derived from an EMBL/GenBank/DDBJ whole genome shotgun (WGS) entry which is preliminary data.</text>
</comment>
<dbReference type="CDD" id="cd09873">
    <property type="entry name" value="PIN_Pae0151-like"/>
    <property type="match status" value="1"/>
</dbReference>
<evidence type="ECO:0000313" key="6">
    <source>
        <dbReference type="EMBL" id="KJE23429.1"/>
    </source>
</evidence>
<dbReference type="InterPro" id="IPR051619">
    <property type="entry name" value="TypeII_TA_RNase_PINc/VapC"/>
</dbReference>
<feature type="domain" description="PIN" evidence="5">
    <location>
        <begin position="3"/>
        <end position="119"/>
    </location>
</feature>
<name>A0A0D8BHH1_9ACTN</name>
<proteinExistence type="predicted"/>
<dbReference type="SUPFAM" id="SSF88723">
    <property type="entry name" value="PIN domain-like"/>
    <property type="match status" value="1"/>
</dbReference>
<dbReference type="EMBL" id="JYFN01000013">
    <property type="protein sequence ID" value="KJE23429.1"/>
    <property type="molecule type" value="Genomic_DNA"/>
</dbReference>
<dbReference type="InterPro" id="IPR002716">
    <property type="entry name" value="PIN_dom"/>
</dbReference>
<dbReference type="OrthoDB" id="4377304at2"/>
<dbReference type="InterPro" id="IPR029060">
    <property type="entry name" value="PIN-like_dom_sf"/>
</dbReference>
<accession>A0A0D8BHH1</accession>
<keyword evidence="4" id="KW-0460">Magnesium</keyword>
<dbReference type="InterPro" id="IPR044153">
    <property type="entry name" value="PIN_Pae0151-like"/>
</dbReference>
<dbReference type="RefSeq" id="WP_044884801.1">
    <property type="nucleotide sequence ID" value="NZ_JYFN01000013.1"/>
</dbReference>
<keyword evidence="3" id="KW-0378">Hydrolase</keyword>
<evidence type="ECO:0000256" key="1">
    <source>
        <dbReference type="ARBA" id="ARBA00022722"/>
    </source>
</evidence>
<dbReference type="GO" id="GO:0004518">
    <property type="term" value="F:nuclease activity"/>
    <property type="evidence" value="ECO:0007669"/>
    <property type="project" value="UniProtKB-KW"/>
</dbReference>
<dbReference type="PANTHER" id="PTHR35901:SF1">
    <property type="entry name" value="EXONUCLEASE VAPC9"/>
    <property type="match status" value="1"/>
</dbReference>
<dbReference type="Proteomes" id="UP000032545">
    <property type="component" value="Unassembled WGS sequence"/>
</dbReference>
<dbReference type="GO" id="GO:0016787">
    <property type="term" value="F:hydrolase activity"/>
    <property type="evidence" value="ECO:0007669"/>
    <property type="project" value="UniProtKB-KW"/>
</dbReference>
<evidence type="ECO:0000259" key="5">
    <source>
        <dbReference type="Pfam" id="PF01850"/>
    </source>
</evidence>
<sequence length="131" mass="14174">MAVIDCSALVRTLTDHGTGGVAGRRRLTGVASLLAPGLLDYEMISALFGMRRGGKLTERETAKAVADYRLLPLVRHETLVLWRRVRELHHNLSAHDAQYVALAETLGLPPIASDARIARGGVATCTIEVYA</sequence>
<protein>
    <submittedName>
        <fullName evidence="6">Putative nucleic acid-binding protein, contains PIN domain</fullName>
    </submittedName>
</protein>